<feature type="compositionally biased region" description="Low complexity" evidence="1">
    <location>
        <begin position="309"/>
        <end position="324"/>
    </location>
</feature>
<dbReference type="Gene3D" id="1.20.1270.60">
    <property type="entry name" value="Arfaptin homology (AH) domain/BAR domain"/>
    <property type="match status" value="1"/>
</dbReference>
<organism evidence="2">
    <name type="scientific">Ditylum brightwellii</name>
    <dbReference type="NCBI Taxonomy" id="49249"/>
    <lineage>
        <taxon>Eukaryota</taxon>
        <taxon>Sar</taxon>
        <taxon>Stramenopiles</taxon>
        <taxon>Ochrophyta</taxon>
        <taxon>Bacillariophyta</taxon>
        <taxon>Mediophyceae</taxon>
        <taxon>Lithodesmiophycidae</taxon>
        <taxon>Lithodesmiales</taxon>
        <taxon>Lithodesmiaceae</taxon>
        <taxon>Ditylum</taxon>
    </lineage>
</organism>
<feature type="region of interest" description="Disordered" evidence="1">
    <location>
        <begin position="358"/>
        <end position="552"/>
    </location>
</feature>
<gene>
    <name evidence="2" type="ORF">DBRI00130_LOCUS7812</name>
</gene>
<feature type="region of interest" description="Disordered" evidence="1">
    <location>
        <begin position="292"/>
        <end position="339"/>
    </location>
</feature>
<dbReference type="EMBL" id="HBNS01009698">
    <property type="protein sequence ID" value="CAE4593670.1"/>
    <property type="molecule type" value="Transcribed_RNA"/>
</dbReference>
<accession>A0A7S4VNA8</accession>
<protein>
    <recommendedName>
        <fullName evidence="3">BAR domain-containing protein</fullName>
    </recommendedName>
</protein>
<feature type="compositionally biased region" description="Pro residues" evidence="1">
    <location>
        <begin position="461"/>
        <end position="475"/>
    </location>
</feature>
<feature type="compositionally biased region" description="Polar residues" evidence="1">
    <location>
        <begin position="501"/>
        <end position="513"/>
    </location>
</feature>
<feature type="compositionally biased region" description="Polar residues" evidence="1">
    <location>
        <begin position="292"/>
        <end position="308"/>
    </location>
</feature>
<feature type="compositionally biased region" description="Low complexity" evidence="1">
    <location>
        <begin position="391"/>
        <end position="422"/>
    </location>
</feature>
<sequence length="552" mass="59066">MPKPRVAQRIKSVISKNPSNNNSENLVFLTNQFIVLKDRLKLLVAAVKAHHGSLVQINKTRLEVAKQIVALSGGSPIHDVAGKLPPSNENGEVLTDSDVNSFASIHILLSGKHQAYADKYLKFVVNYAIEWERVVVSRVSTQLKTARVLQQNLNHYQSKVESIRQGVNVTLAKGKQVDQKTADRLKRNEDKYSIAKREYEDFASDLCTLIEEVTQRSWKDLHPMLIKMAQFDSTLSNDEASSLSNLNQVVSVLKQLAQKHGLQPSARLKEIETLTAKMISTKQADEYIENGSNLSIQDDSSVGSTSALTPKNSSTPNNSTTSDPWGTGKGGYASAPASGQSVSGMLAVAAAAAPPPTMEQLEESVTGMRVSAVRRESGVDRTGWQQSSNGSLPPQSNSWQQSSNGSLPPQSNSWQQSSNGSLPPLPPYHMTSSYTAPPDQGPSAGYDSDTTRSISSSGPVAPAPAAPPPPPPPPSSLSMYSNYSMNPPAPAPAPPVYDAWPTNNATPPISNHGPTPGAVNPNPFDHPQDASNSMILRGGPGVPGSGTNPFGF</sequence>
<reference evidence="2" key="1">
    <citation type="submission" date="2021-01" db="EMBL/GenBank/DDBJ databases">
        <authorList>
            <person name="Corre E."/>
            <person name="Pelletier E."/>
            <person name="Niang G."/>
            <person name="Scheremetjew M."/>
            <person name="Finn R."/>
            <person name="Kale V."/>
            <person name="Holt S."/>
            <person name="Cochrane G."/>
            <person name="Meng A."/>
            <person name="Brown T."/>
            <person name="Cohen L."/>
        </authorList>
    </citation>
    <scope>NUCLEOTIDE SEQUENCE</scope>
    <source>
        <strain evidence="2">GSO104</strain>
    </source>
</reference>
<proteinExistence type="predicted"/>
<dbReference type="InterPro" id="IPR027267">
    <property type="entry name" value="AH/BAR_dom_sf"/>
</dbReference>
<evidence type="ECO:0000313" key="2">
    <source>
        <dbReference type="EMBL" id="CAE4593670.1"/>
    </source>
</evidence>
<dbReference type="AlphaFoldDB" id="A0A7S4VNA8"/>
<name>A0A7S4VNA8_9STRA</name>
<evidence type="ECO:0008006" key="3">
    <source>
        <dbReference type="Google" id="ProtNLM"/>
    </source>
</evidence>
<evidence type="ECO:0000256" key="1">
    <source>
        <dbReference type="SAM" id="MobiDB-lite"/>
    </source>
</evidence>
<dbReference type="SUPFAM" id="SSF103657">
    <property type="entry name" value="BAR/IMD domain-like"/>
    <property type="match status" value="1"/>
</dbReference>